<feature type="transmembrane region" description="Helical" evidence="1">
    <location>
        <begin position="85"/>
        <end position="103"/>
    </location>
</feature>
<evidence type="ECO:0000313" key="3">
    <source>
        <dbReference type="Proteomes" id="UP001300496"/>
    </source>
</evidence>
<feature type="transmembrane region" description="Helical" evidence="1">
    <location>
        <begin position="109"/>
        <end position="126"/>
    </location>
</feature>
<keyword evidence="1" id="KW-1133">Transmembrane helix</keyword>
<dbReference type="InterPro" id="IPR021214">
    <property type="entry name" value="DUF2568"/>
</dbReference>
<protein>
    <submittedName>
        <fullName evidence="2">YrdB family protein</fullName>
    </submittedName>
</protein>
<organism evidence="2 3">
    <name type="scientific">Microbacterium memoriense</name>
    <dbReference type="NCBI Taxonomy" id="2978350"/>
    <lineage>
        <taxon>Bacteria</taxon>
        <taxon>Bacillati</taxon>
        <taxon>Actinomycetota</taxon>
        <taxon>Actinomycetes</taxon>
        <taxon>Micrococcales</taxon>
        <taxon>Microbacteriaceae</taxon>
        <taxon>Microbacterium</taxon>
    </lineage>
</organism>
<name>A0ABT2PFU1_9MICO</name>
<dbReference type="EMBL" id="JAODOR010000011">
    <property type="protein sequence ID" value="MCT9002713.1"/>
    <property type="molecule type" value="Genomic_DNA"/>
</dbReference>
<comment type="caution">
    <text evidence="2">The sequence shown here is derived from an EMBL/GenBank/DDBJ whole genome shotgun (WGS) entry which is preliminary data.</text>
</comment>
<dbReference type="RefSeq" id="WP_261607247.1">
    <property type="nucleotide sequence ID" value="NZ_JAODOR010000011.1"/>
</dbReference>
<gene>
    <name evidence="2" type="ORF">N4R40_10095</name>
</gene>
<feature type="transmembrane region" description="Helical" evidence="1">
    <location>
        <begin position="26"/>
        <end position="48"/>
    </location>
</feature>
<keyword evidence="3" id="KW-1185">Reference proteome</keyword>
<proteinExistence type="predicted"/>
<dbReference type="Proteomes" id="UP001300496">
    <property type="component" value="Unassembled WGS sequence"/>
</dbReference>
<sequence>MADLPTVRPEKPAEPLPAGTRPPLDAVAVAAFLCELFAFGTLAVWGFTAWPFPWNIVVGIAAPIIAILLWALFVSPRAVFAVHPFVRALVELLVYASATIVWWTSGSPWIGLAFAVVAVTVGLIAGRRRLA</sequence>
<keyword evidence="1" id="KW-0472">Membrane</keyword>
<dbReference type="Pfam" id="PF10823">
    <property type="entry name" value="DUF2568"/>
    <property type="match status" value="1"/>
</dbReference>
<accession>A0ABT2PFU1</accession>
<feature type="transmembrane region" description="Helical" evidence="1">
    <location>
        <begin position="54"/>
        <end position="73"/>
    </location>
</feature>
<evidence type="ECO:0000313" key="2">
    <source>
        <dbReference type="EMBL" id="MCT9002713.1"/>
    </source>
</evidence>
<evidence type="ECO:0000256" key="1">
    <source>
        <dbReference type="SAM" id="Phobius"/>
    </source>
</evidence>
<reference evidence="2 3" key="1">
    <citation type="journal article" date="2024" name="Int. J. Syst. Evol. Microbiol.">
        <title>Microbacterium memoriense sp. nov., a member of the Actinomycetota from marine beach sediment of the north coast of Portugal.</title>
        <authorList>
            <person name="Santos J.D.N.D."/>
            <person name="Klimek D."/>
            <person name="Calusinska M."/>
            <person name="Lobo-da-Cunha A."/>
            <person name="Catita J."/>
            <person name="Goncalves H."/>
            <person name="Gonzalez I."/>
            <person name="Lage O.M."/>
        </authorList>
    </citation>
    <scope>NUCLEOTIDE SEQUENCE [LARGE SCALE GENOMIC DNA]</scope>
    <source>
        <strain evidence="2 3">PMIC_1C1B</strain>
    </source>
</reference>
<keyword evidence="1" id="KW-0812">Transmembrane</keyword>